<protein>
    <recommendedName>
        <fullName evidence="3">Tyrosine-protein kinase ephrin type A/B receptor-like domain-containing protein</fullName>
    </recommendedName>
</protein>
<evidence type="ECO:0000313" key="4">
    <source>
        <dbReference type="EMBL" id="KAJ6234237.1"/>
    </source>
</evidence>
<name>A0ABQ8XNP5_9EUKA</name>
<sequence>MNHNHSILFFIVLVLVPLSKCCSICPIGTISDPVNCQNCWKGFCTNIKDCRTCENGFYSSSNRSICIPCEKGFENNQEHSGCVECQLGYFNSKMGSRCLACASGHYSPMIAMTACDKCPKGSYQNKPATWKCNACGKGKTTDNKGSKQDSDCVSCNEGTYCNKTINSGDNVCPKNYKCPAGCSNPIKCSLIRKSQKGMGSCALSVEFFLILFSTIGFIVLVVVAGIIRYRKIQERKKFKRPDKIEYYSDFSKLEEKRDLVPKPQAKEVVYSGF</sequence>
<evidence type="ECO:0000313" key="5">
    <source>
        <dbReference type="Proteomes" id="UP001150062"/>
    </source>
</evidence>
<dbReference type="SUPFAM" id="SSF57184">
    <property type="entry name" value="Growth factor receptor domain"/>
    <property type="match status" value="1"/>
</dbReference>
<feature type="signal peptide" evidence="2">
    <location>
        <begin position="1"/>
        <end position="21"/>
    </location>
</feature>
<dbReference type="PANTHER" id="PTHR46967">
    <property type="entry name" value="INSULIN-LIKE GROWTH FACTOR BINDING PROTEIN,N-TERMINAL"/>
    <property type="match status" value="1"/>
</dbReference>
<keyword evidence="5" id="KW-1185">Reference proteome</keyword>
<feature type="transmembrane region" description="Helical" evidence="1">
    <location>
        <begin position="207"/>
        <end position="229"/>
    </location>
</feature>
<feature type="domain" description="Tyrosine-protein kinase ephrin type A/B receptor-like" evidence="3">
    <location>
        <begin position="104"/>
        <end position="152"/>
    </location>
</feature>
<dbReference type="EMBL" id="JAOAOG010000271">
    <property type="protein sequence ID" value="KAJ6234237.1"/>
    <property type="molecule type" value="Genomic_DNA"/>
</dbReference>
<proteinExistence type="predicted"/>
<dbReference type="Pfam" id="PF07699">
    <property type="entry name" value="Ephrin_rec_like"/>
    <property type="match status" value="1"/>
</dbReference>
<evidence type="ECO:0000256" key="1">
    <source>
        <dbReference type="SAM" id="Phobius"/>
    </source>
</evidence>
<dbReference type="Proteomes" id="UP001150062">
    <property type="component" value="Unassembled WGS sequence"/>
</dbReference>
<accession>A0ABQ8XNP5</accession>
<dbReference type="InterPro" id="IPR009030">
    <property type="entry name" value="Growth_fac_rcpt_cys_sf"/>
</dbReference>
<comment type="caution">
    <text evidence="4">The sequence shown here is derived from an EMBL/GenBank/DDBJ whole genome shotgun (WGS) entry which is preliminary data.</text>
</comment>
<dbReference type="InterPro" id="IPR011641">
    <property type="entry name" value="Tyr-kin_ephrin_A/B_rcpt-like"/>
</dbReference>
<evidence type="ECO:0000259" key="3">
    <source>
        <dbReference type="Pfam" id="PF07699"/>
    </source>
</evidence>
<dbReference type="SMART" id="SM01411">
    <property type="entry name" value="Ephrin_rec_like"/>
    <property type="match status" value="3"/>
</dbReference>
<keyword evidence="1" id="KW-0472">Membrane</keyword>
<feature type="chain" id="PRO_5047481155" description="Tyrosine-protein kinase ephrin type A/B receptor-like domain-containing protein" evidence="2">
    <location>
        <begin position="22"/>
        <end position="273"/>
    </location>
</feature>
<keyword evidence="2" id="KW-0732">Signal</keyword>
<dbReference type="PANTHER" id="PTHR46967:SF2">
    <property type="entry name" value="SUSHI, VON WILLEBRAND FACTOR TYPE A, EGF AND PENTRAXIN DOMAIN-CONTAINING PROTEIN 1-LIKE"/>
    <property type="match status" value="1"/>
</dbReference>
<dbReference type="Gene3D" id="2.10.50.10">
    <property type="entry name" value="Tumor Necrosis Factor Receptor, subunit A, domain 2"/>
    <property type="match status" value="1"/>
</dbReference>
<keyword evidence="1" id="KW-1133">Transmembrane helix</keyword>
<reference evidence="4" key="1">
    <citation type="submission" date="2022-08" db="EMBL/GenBank/DDBJ databases">
        <title>Novel sulfate-reducing endosymbionts in the free-living metamonad Anaeramoeba.</title>
        <authorList>
            <person name="Jerlstrom-Hultqvist J."/>
            <person name="Cepicka I."/>
            <person name="Gallot-Lavallee L."/>
            <person name="Salas-Leiva D."/>
            <person name="Curtis B.A."/>
            <person name="Zahonova K."/>
            <person name="Pipaliya S."/>
            <person name="Dacks J."/>
            <person name="Roger A.J."/>
        </authorList>
    </citation>
    <scope>NUCLEOTIDE SEQUENCE</scope>
    <source>
        <strain evidence="4">Schooner1</strain>
    </source>
</reference>
<organism evidence="4 5">
    <name type="scientific">Anaeramoeba flamelloides</name>
    <dbReference type="NCBI Taxonomy" id="1746091"/>
    <lineage>
        <taxon>Eukaryota</taxon>
        <taxon>Metamonada</taxon>
        <taxon>Anaeramoebidae</taxon>
        <taxon>Anaeramoeba</taxon>
    </lineage>
</organism>
<evidence type="ECO:0000256" key="2">
    <source>
        <dbReference type="SAM" id="SignalP"/>
    </source>
</evidence>
<gene>
    <name evidence="4" type="ORF">M0813_04040</name>
</gene>
<keyword evidence="1" id="KW-0812">Transmembrane</keyword>